<keyword evidence="6" id="KW-1185">Reference proteome</keyword>
<dbReference type="InterPro" id="IPR045474">
    <property type="entry name" value="GEVED"/>
</dbReference>
<dbReference type="OrthoDB" id="197680at2"/>
<evidence type="ECO:0000256" key="1">
    <source>
        <dbReference type="SAM" id="SignalP"/>
    </source>
</evidence>
<feature type="chain" id="PRO_5024414442" evidence="1">
    <location>
        <begin position="23"/>
        <end position="829"/>
    </location>
</feature>
<dbReference type="InterPro" id="IPR053850">
    <property type="entry name" value="Glyco_hydro_123_N_2"/>
</dbReference>
<dbReference type="KEGG" id="alq:C7Y71_010750"/>
<feature type="domain" description="Glycoside hydrolase 123 catalytic" evidence="2">
    <location>
        <begin position="225"/>
        <end position="535"/>
    </location>
</feature>
<dbReference type="AlphaFoldDB" id="A0A5P8E8X4"/>
<feature type="domain" description="GEVED" evidence="3">
    <location>
        <begin position="668"/>
        <end position="741"/>
    </location>
</feature>
<evidence type="ECO:0000259" key="2">
    <source>
        <dbReference type="Pfam" id="PF13320"/>
    </source>
</evidence>
<feature type="domain" description="Glycoside hydrolase 123 N-terminal" evidence="4">
    <location>
        <begin position="55"/>
        <end position="190"/>
    </location>
</feature>
<evidence type="ECO:0000259" key="3">
    <source>
        <dbReference type="Pfam" id="PF20009"/>
    </source>
</evidence>
<sequence>MNINRTLALFLFGCITITSVKAQIGINADYAEITDNYTYDLSGWEKIEDGLHASWASKDVHYKKKEVPAIKLKTDTVVYGWRGERVFAEALIFGKNTTDALKLSLSEWKKGNKIIPASQGQARFVNYVLSDDKKGCGTNPKTSTTLHRPDVIDIETTKVLYGRSTRPVWITLEIPRDAESGEYTATLDISSSKTGKILKTLTLRINVVDQTLPLPSEQTFHLDFWQQPYSVPRYYKVQKWSQAHFDAMRPYMELLARAGQRCVTAILFYEPWGVQSNDKHDEMVKTTKNADGTWSYDYTIFDRWVEFMESCGINQQINCYSMIPWDKTFKYYDAAQGKDVNLKCEVSSTEYSDLWIPFLKAFAAHLKEKGWYEKTCIAMDERELSDMLKAYEILQTAVPGMKMSLAGNHHSQLADKLFDYSVNSAARFTESELKVRREKGYHSTVYYCCSEYAPNIFTNSPPAEGAYLPFFSLANDFEGLLHWSYMDWVDDPLRDSRFKLFPAGDTYCIYPGGRSSIRFERLIEGIQGTEKVRILRKQYKTAGETEKLQKLEDALQLFASGAVDSNYPASYAVNYIESILNGAPEPVQEITDYCDVKVEEIKNSYTNRYLTKVSTSDATINQTFAVNTPPSNGIAEMPGIVKVKKGSTFKVETTALQNSDDLRYCRAALYADWNNDSVFSLVDDELIERVGKANTANTELLDKSFSVTVPENAAIGKTKMRLVYADAWRPEPTPCGTLTKGYCFDMPLDIYEGDLTSVASHAVAQDYSWSGGILTLGQPATLTVYNASGAYIDRKDAAKTYDTSNFMPGNYIIAIHDGKAKHQSIKFVK</sequence>
<gene>
    <name evidence="5" type="ORF">C7Y71_010750</name>
</gene>
<dbReference type="Pfam" id="PF13320">
    <property type="entry name" value="GH123_cat"/>
    <property type="match status" value="1"/>
</dbReference>
<dbReference type="Proteomes" id="UP000249375">
    <property type="component" value="Chromosome"/>
</dbReference>
<keyword evidence="1" id="KW-0732">Signal</keyword>
<organism evidence="5 6">
    <name type="scientific">Pseudoprevotella muciniphila</name>
    <dbReference type="NCBI Taxonomy" id="2133944"/>
    <lineage>
        <taxon>Bacteria</taxon>
        <taxon>Pseudomonadati</taxon>
        <taxon>Bacteroidota</taxon>
        <taxon>Bacteroidia</taxon>
        <taxon>Bacteroidales</taxon>
        <taxon>Prevotellaceae</taxon>
        <taxon>Pseudoprevotella</taxon>
    </lineage>
</organism>
<dbReference type="EMBL" id="CP033459">
    <property type="protein sequence ID" value="QFQ13451.1"/>
    <property type="molecule type" value="Genomic_DNA"/>
</dbReference>
<feature type="signal peptide" evidence="1">
    <location>
        <begin position="1"/>
        <end position="22"/>
    </location>
</feature>
<dbReference type="RefSeq" id="WP_111897680.1">
    <property type="nucleotide sequence ID" value="NZ_CP033459.1"/>
</dbReference>
<dbReference type="InterPro" id="IPR025150">
    <property type="entry name" value="GH123_cat"/>
</dbReference>
<dbReference type="Pfam" id="PF22680">
    <property type="entry name" value="Glyco_hydro_123_N_2"/>
    <property type="match status" value="1"/>
</dbReference>
<dbReference type="Pfam" id="PF20009">
    <property type="entry name" value="GEVED"/>
    <property type="match status" value="1"/>
</dbReference>
<name>A0A5P8E8X4_9BACT</name>
<protein>
    <submittedName>
        <fullName evidence="5">DUF4091 domain-containing protein</fullName>
    </submittedName>
</protein>
<accession>A0A5P8E8X4</accession>
<evidence type="ECO:0000313" key="6">
    <source>
        <dbReference type="Proteomes" id="UP000249375"/>
    </source>
</evidence>
<evidence type="ECO:0000259" key="4">
    <source>
        <dbReference type="Pfam" id="PF22680"/>
    </source>
</evidence>
<proteinExistence type="predicted"/>
<evidence type="ECO:0000313" key="5">
    <source>
        <dbReference type="EMBL" id="QFQ13451.1"/>
    </source>
</evidence>
<reference evidence="5 6" key="1">
    <citation type="submission" date="2018-11" db="EMBL/GenBank/DDBJ databases">
        <authorList>
            <person name="Na S.W."/>
            <person name="Baik M."/>
        </authorList>
    </citation>
    <scope>NUCLEOTIDE SEQUENCE [LARGE SCALE GENOMIC DNA]</scope>
    <source>
        <strain evidence="5 6">E39</strain>
    </source>
</reference>